<evidence type="ECO:0000256" key="4">
    <source>
        <dbReference type="ARBA" id="ARBA00023136"/>
    </source>
</evidence>
<dbReference type="Proteomes" id="UP001499954">
    <property type="component" value="Unassembled WGS sequence"/>
</dbReference>
<feature type="transmembrane region" description="Helical" evidence="5">
    <location>
        <begin position="253"/>
        <end position="273"/>
    </location>
</feature>
<dbReference type="Gene3D" id="1.20.1250.20">
    <property type="entry name" value="MFS general substrate transporter like domains"/>
    <property type="match status" value="1"/>
</dbReference>
<evidence type="ECO:0000256" key="2">
    <source>
        <dbReference type="ARBA" id="ARBA00022692"/>
    </source>
</evidence>
<dbReference type="PANTHER" id="PTHR23523:SF2">
    <property type="entry name" value="2-NITROIMIDAZOLE TRANSPORTER"/>
    <property type="match status" value="1"/>
</dbReference>
<feature type="transmembrane region" description="Helical" evidence="5">
    <location>
        <begin position="107"/>
        <end position="130"/>
    </location>
</feature>
<proteinExistence type="predicted"/>
<gene>
    <name evidence="7" type="ORF">GCM10009717_28810</name>
</gene>
<feature type="transmembrane region" description="Helical" evidence="5">
    <location>
        <begin position="84"/>
        <end position="101"/>
    </location>
</feature>
<dbReference type="RefSeq" id="WP_157415918.1">
    <property type="nucleotide sequence ID" value="NZ_BAAAMK010000007.1"/>
</dbReference>
<keyword evidence="2 5" id="KW-0812">Transmembrane</keyword>
<feature type="transmembrane region" description="Helical" evidence="5">
    <location>
        <begin position="350"/>
        <end position="367"/>
    </location>
</feature>
<feature type="transmembrane region" description="Helical" evidence="5">
    <location>
        <begin position="49"/>
        <end position="72"/>
    </location>
</feature>
<dbReference type="PROSITE" id="PS50850">
    <property type="entry name" value="MFS"/>
    <property type="match status" value="1"/>
</dbReference>
<evidence type="ECO:0000259" key="6">
    <source>
        <dbReference type="PROSITE" id="PS50850"/>
    </source>
</evidence>
<keyword evidence="3 5" id="KW-1133">Transmembrane helix</keyword>
<protein>
    <submittedName>
        <fullName evidence="7">MFS transporter</fullName>
    </submittedName>
</protein>
<evidence type="ECO:0000313" key="7">
    <source>
        <dbReference type="EMBL" id="GAA1960324.1"/>
    </source>
</evidence>
<feature type="transmembrane region" description="Helical" evidence="5">
    <location>
        <begin position="142"/>
        <end position="163"/>
    </location>
</feature>
<comment type="caution">
    <text evidence="7">The sequence shown here is derived from an EMBL/GenBank/DDBJ whole genome shotgun (WGS) entry which is preliminary data.</text>
</comment>
<dbReference type="InterPro" id="IPR036259">
    <property type="entry name" value="MFS_trans_sf"/>
</dbReference>
<reference evidence="7 8" key="1">
    <citation type="journal article" date="2019" name="Int. J. Syst. Evol. Microbiol.">
        <title>The Global Catalogue of Microorganisms (GCM) 10K type strain sequencing project: providing services to taxonomists for standard genome sequencing and annotation.</title>
        <authorList>
            <consortium name="The Broad Institute Genomics Platform"/>
            <consortium name="The Broad Institute Genome Sequencing Center for Infectious Disease"/>
            <person name="Wu L."/>
            <person name="Ma J."/>
        </authorList>
    </citation>
    <scope>NUCLEOTIDE SEQUENCE [LARGE SCALE GENOMIC DNA]</scope>
    <source>
        <strain evidence="7 8">JCM 13584</strain>
    </source>
</reference>
<feature type="transmembrane region" description="Helical" evidence="5">
    <location>
        <begin position="373"/>
        <end position="394"/>
    </location>
</feature>
<dbReference type="SUPFAM" id="SSF103473">
    <property type="entry name" value="MFS general substrate transporter"/>
    <property type="match status" value="1"/>
</dbReference>
<dbReference type="InterPro" id="IPR052524">
    <property type="entry name" value="MFS_Cyanate_Porter"/>
</dbReference>
<keyword evidence="4 5" id="KW-0472">Membrane</keyword>
<accession>A0ABN2QYD7</accession>
<evidence type="ECO:0000256" key="3">
    <source>
        <dbReference type="ARBA" id="ARBA00022989"/>
    </source>
</evidence>
<evidence type="ECO:0000256" key="1">
    <source>
        <dbReference type="ARBA" id="ARBA00004651"/>
    </source>
</evidence>
<dbReference type="PANTHER" id="PTHR23523">
    <property type="match status" value="1"/>
</dbReference>
<name>A0ABN2QYD7_9MICO</name>
<dbReference type="EMBL" id="BAAAMK010000007">
    <property type="protein sequence ID" value="GAA1960324.1"/>
    <property type="molecule type" value="Genomic_DNA"/>
</dbReference>
<sequence>MTTTPLAPTASPLRVGLLVGAVALTAFNLRTGVTGFSPLADRIGEELGFGAPVIGAIGTIVTACFAFFGLVAPTVARWIGLERAMVLALVVSTLGTLLRSASPSTGLLLASSVLLFAGIGMANVLTIPLIKSWFPSKLGTLSTVYAVLLQVGQVIAPIVSVAVAESLGWRWSLAIWAIPLALAAALWVVPAASSTGTGTRAAPHRLDAATRRRYWSTPTVRGLIILFSMTALHTYTIVTWLPNIAIDAGLGESAGAALLAFFSVFGIAAGFVIPGLTLRMANPRWVVVACAALLACGYLLLAVDATANAWIATAALGLGVSTFPLCLALVHRRSTTPEGGTFLSGSMQGVGYGVACIGPLCVGWVLTATGSWIPVYVGLIATLALTVYGAVLACRPGSVEADAAAGR</sequence>
<feature type="transmembrane region" description="Helical" evidence="5">
    <location>
        <begin position="285"/>
        <end position="303"/>
    </location>
</feature>
<organism evidence="7 8">
    <name type="scientific">Agromyces allii</name>
    <dbReference type="NCBI Taxonomy" id="393607"/>
    <lineage>
        <taxon>Bacteria</taxon>
        <taxon>Bacillati</taxon>
        <taxon>Actinomycetota</taxon>
        <taxon>Actinomycetes</taxon>
        <taxon>Micrococcales</taxon>
        <taxon>Microbacteriaceae</taxon>
        <taxon>Agromyces</taxon>
    </lineage>
</organism>
<evidence type="ECO:0000313" key="8">
    <source>
        <dbReference type="Proteomes" id="UP001499954"/>
    </source>
</evidence>
<comment type="subcellular location">
    <subcellularLocation>
        <location evidence="1">Cell membrane</location>
        <topology evidence="1">Multi-pass membrane protein</topology>
    </subcellularLocation>
</comment>
<feature type="domain" description="Major facilitator superfamily (MFS) profile" evidence="6">
    <location>
        <begin position="16"/>
        <end position="407"/>
    </location>
</feature>
<feature type="transmembrane region" description="Helical" evidence="5">
    <location>
        <begin position="309"/>
        <end position="330"/>
    </location>
</feature>
<dbReference type="Pfam" id="PF07690">
    <property type="entry name" value="MFS_1"/>
    <property type="match status" value="1"/>
</dbReference>
<feature type="transmembrane region" description="Helical" evidence="5">
    <location>
        <begin position="169"/>
        <end position="189"/>
    </location>
</feature>
<feature type="transmembrane region" description="Helical" evidence="5">
    <location>
        <begin position="220"/>
        <end position="241"/>
    </location>
</feature>
<feature type="transmembrane region" description="Helical" evidence="5">
    <location>
        <begin position="12"/>
        <end position="29"/>
    </location>
</feature>
<dbReference type="InterPro" id="IPR011701">
    <property type="entry name" value="MFS"/>
</dbReference>
<dbReference type="InterPro" id="IPR020846">
    <property type="entry name" value="MFS_dom"/>
</dbReference>
<evidence type="ECO:0000256" key="5">
    <source>
        <dbReference type="SAM" id="Phobius"/>
    </source>
</evidence>
<keyword evidence="8" id="KW-1185">Reference proteome</keyword>